<comment type="caution">
    <text evidence="2">The sequence shown here is derived from an EMBL/GenBank/DDBJ whole genome shotgun (WGS) entry which is preliminary data.</text>
</comment>
<dbReference type="AlphaFoldDB" id="A0A423HQZ0"/>
<dbReference type="Pfam" id="PF18870">
    <property type="entry name" value="HEPN_RES_NTD1"/>
    <property type="match status" value="1"/>
</dbReference>
<sequence>MLLMESVCANCFSDDDLKKWIREWGGRRGCDFCCEYTAPTAPLSDLCEHIEALLAQHYGKAADHLPHISADGGYQGETWSTYELVFEECCMDLPKDFNESLRRAISFTLTDDIWCHRNWMSLDEDDAMRFAWDRFCNHIKHERRFFFQNLDAEDLSHDAYSPMDLLTAIARLVEIEDLIQTAVPGFLLYRARPGFKGRSPTAKDFGPPPRHVCQTNRMNPAGVPMFYAALDRRTAVYEVKELVSRVGCFEVIRPLRLLDLSRLPDVPGIFSEEPYRRRLLLSFLHYFTNEIMQPVARDDRVHTEYVPSQVVTEFLRDYPFESGRLDGIVYGSVAAPKQGKRNVVLFLDDLEPERSTYSPRADIPLRFLRAQIVRL</sequence>
<dbReference type="InterPro" id="IPR041206">
    <property type="entry name" value="HEPN/RES_NTD1"/>
</dbReference>
<dbReference type="EMBL" id="MOBM01000017">
    <property type="protein sequence ID" value="RON15605.1"/>
    <property type="molecule type" value="Genomic_DNA"/>
</dbReference>
<protein>
    <recommendedName>
        <fullName evidence="1">RES domain-containing protein</fullName>
    </recommendedName>
</protein>
<dbReference type="Proteomes" id="UP000284002">
    <property type="component" value="Unassembled WGS sequence"/>
</dbReference>
<reference evidence="2 3" key="1">
    <citation type="submission" date="2016-10" db="EMBL/GenBank/DDBJ databases">
        <title>Comparative genome analysis of multiple Pseudomonas spp. focuses on biocontrol and plant growth promoting traits.</title>
        <authorList>
            <person name="Tao X.-Y."/>
            <person name="Taylor C.G."/>
        </authorList>
    </citation>
    <scope>NUCLEOTIDE SEQUENCE [LARGE SCALE GENOMIC DNA]</scope>
    <source>
        <strain evidence="2 3">36C6</strain>
    </source>
</reference>
<dbReference type="SMART" id="SM00953">
    <property type="entry name" value="RES"/>
    <property type="match status" value="1"/>
</dbReference>
<dbReference type="InterPro" id="IPR014914">
    <property type="entry name" value="RES_dom"/>
</dbReference>
<gene>
    <name evidence="2" type="ORF">BK662_12735</name>
</gene>
<evidence type="ECO:0000259" key="1">
    <source>
        <dbReference type="SMART" id="SM00953"/>
    </source>
</evidence>
<evidence type="ECO:0000313" key="3">
    <source>
        <dbReference type="Proteomes" id="UP000284002"/>
    </source>
</evidence>
<organism evidence="2 3">
    <name type="scientific">Pseudomonas frederiksbergensis</name>
    <dbReference type="NCBI Taxonomy" id="104087"/>
    <lineage>
        <taxon>Bacteria</taxon>
        <taxon>Pseudomonadati</taxon>
        <taxon>Pseudomonadota</taxon>
        <taxon>Gammaproteobacteria</taxon>
        <taxon>Pseudomonadales</taxon>
        <taxon>Pseudomonadaceae</taxon>
        <taxon>Pseudomonas</taxon>
    </lineage>
</organism>
<dbReference type="Pfam" id="PF08808">
    <property type="entry name" value="RES"/>
    <property type="match status" value="1"/>
</dbReference>
<feature type="domain" description="RES" evidence="1">
    <location>
        <begin position="202"/>
        <end position="359"/>
    </location>
</feature>
<name>A0A423HQZ0_9PSED</name>
<proteinExistence type="predicted"/>
<accession>A0A423HQZ0</accession>
<evidence type="ECO:0000313" key="2">
    <source>
        <dbReference type="EMBL" id="RON15605.1"/>
    </source>
</evidence>